<proteinExistence type="predicted"/>
<accession>A0A173VH31</accession>
<dbReference type="EMBL" id="CYXP01000007">
    <property type="protein sequence ID" value="CUN26070.1"/>
    <property type="molecule type" value="Genomic_DNA"/>
</dbReference>
<organism evidence="1 2">
    <name type="scientific">Parabacteroides distasonis</name>
    <dbReference type="NCBI Taxonomy" id="823"/>
    <lineage>
        <taxon>Bacteria</taxon>
        <taxon>Pseudomonadati</taxon>
        <taxon>Bacteroidota</taxon>
        <taxon>Bacteroidia</taxon>
        <taxon>Bacteroidales</taxon>
        <taxon>Tannerellaceae</taxon>
        <taxon>Parabacteroides</taxon>
    </lineage>
</organism>
<dbReference type="Proteomes" id="UP000095591">
    <property type="component" value="Unassembled WGS sequence"/>
</dbReference>
<evidence type="ECO:0000313" key="2">
    <source>
        <dbReference type="Proteomes" id="UP000095591"/>
    </source>
</evidence>
<evidence type="ECO:0000313" key="1">
    <source>
        <dbReference type="EMBL" id="CUN26070.1"/>
    </source>
</evidence>
<dbReference type="AlphaFoldDB" id="A0A173VH31"/>
<protein>
    <submittedName>
        <fullName evidence="1">Uncharacterized protein</fullName>
    </submittedName>
</protein>
<sequence>MKARIRKTGEIVDVIAFKSSEACPEKDWVRYVDSEGLDLIQELNALEDLEVINKTEDKAVDWEQRRYDLAKRYSIEFVKLQHYQGRTECGILYSKVVGWSVELADELIAKLKEGGES</sequence>
<reference evidence="1 2" key="1">
    <citation type="submission" date="2015-09" db="EMBL/GenBank/DDBJ databases">
        <authorList>
            <consortium name="Pathogen Informatics"/>
        </authorList>
    </citation>
    <scope>NUCLEOTIDE SEQUENCE [LARGE SCALE GENOMIC DNA]</scope>
    <source>
        <strain evidence="1 2">2789STDY5608872</strain>
    </source>
</reference>
<name>A0A173VH31_PARDI</name>
<gene>
    <name evidence="1" type="ORF">ERS852429_03006</name>
</gene>
<dbReference type="RefSeq" id="WP_057319732.1">
    <property type="nucleotide sequence ID" value="NZ_CYXP01000007.1"/>
</dbReference>